<gene>
    <name evidence="1" type="primary">468</name>
    <name evidence="1" type="ORF">G_468</name>
</gene>
<accession>G3MAK9</accession>
<evidence type="ECO:0000313" key="2">
    <source>
        <dbReference type="Proteomes" id="UP000009273"/>
    </source>
</evidence>
<evidence type="ECO:0000313" key="1">
    <source>
        <dbReference type="EMBL" id="AEO93726.1"/>
    </source>
</evidence>
<organism evidence="1 2">
    <name type="scientific">Bacillus phage G</name>
    <dbReference type="NCBI Taxonomy" id="2884420"/>
    <lineage>
        <taxon>Viruses</taxon>
        <taxon>Duplodnaviria</taxon>
        <taxon>Heunggongvirae</taxon>
        <taxon>Uroviricota</taxon>
        <taxon>Caudoviricetes</taxon>
        <taxon>Donellivirus</taxon>
        <taxon>Donellivirus gee</taxon>
    </lineage>
</organism>
<keyword evidence="2" id="KW-1185">Reference proteome</keyword>
<dbReference type="Proteomes" id="UP000009273">
    <property type="component" value="Segment"/>
</dbReference>
<dbReference type="GeneID" id="18563682"/>
<dbReference type="KEGG" id="vg:18563682"/>
<dbReference type="RefSeq" id="YP_009015771.1">
    <property type="nucleotide sequence ID" value="NC_023719.1"/>
</dbReference>
<sequence>MFIEAGSRIKATMQKIIDISDDMEISVETGEIYKIRVTKGKAVIDFKALVNKDNELKDIRYKFPFNRLKNLETIIEDLYLQDDKELSNKLEKIYCSNNICPICNSKLERTRVRANCENGCYSLSPHDYLKFHFTLWVFDNKYDVCPDLSLETKTITINEICSQIDYWKENDNYLAEIIKGEN</sequence>
<dbReference type="EMBL" id="JN638751">
    <property type="protein sequence ID" value="AEO93726.1"/>
    <property type="molecule type" value="Genomic_DNA"/>
</dbReference>
<reference evidence="1 2" key="1">
    <citation type="submission" date="2011-09" db="EMBL/GenBank/DDBJ databases">
        <authorList>
            <person name="Pope W.H."/>
            <person name="Pedulla M.L."/>
            <person name="Ford M.E."/>
            <person name="Peebles C.L."/>
            <person name="Hatfull G.H."/>
            <person name="Hendrix R.W."/>
        </authorList>
    </citation>
    <scope>NUCLEOTIDE SEQUENCE [LARGE SCALE GENOMIC DNA]</scope>
    <source>
        <strain evidence="1">G</strain>
    </source>
</reference>
<proteinExistence type="predicted"/>
<protein>
    <submittedName>
        <fullName evidence="1">Gp468</fullName>
    </submittedName>
</protein>
<name>G3MAK9_9CAUD</name>